<dbReference type="Proteomes" id="UP000318437">
    <property type="component" value="Unassembled WGS sequence"/>
</dbReference>
<reference evidence="2 3" key="1">
    <citation type="submission" date="2019-02" db="EMBL/GenBank/DDBJ databases">
        <title>Deep-cultivation of Planctomycetes and their phenomic and genomic characterization uncovers novel biology.</title>
        <authorList>
            <person name="Wiegand S."/>
            <person name="Jogler M."/>
            <person name="Boedeker C."/>
            <person name="Pinto D."/>
            <person name="Vollmers J."/>
            <person name="Rivas-Marin E."/>
            <person name="Kohn T."/>
            <person name="Peeters S.H."/>
            <person name="Heuer A."/>
            <person name="Rast P."/>
            <person name="Oberbeckmann S."/>
            <person name="Bunk B."/>
            <person name="Jeske O."/>
            <person name="Meyerdierks A."/>
            <person name="Storesund J.E."/>
            <person name="Kallscheuer N."/>
            <person name="Luecker S."/>
            <person name="Lage O.M."/>
            <person name="Pohl T."/>
            <person name="Merkel B.J."/>
            <person name="Hornburger P."/>
            <person name="Mueller R.-W."/>
            <person name="Bruemmer F."/>
            <person name="Labrenz M."/>
            <person name="Spormann A.M."/>
            <person name="Op Den Camp H."/>
            <person name="Overmann J."/>
            <person name="Amann R."/>
            <person name="Jetten M.S.M."/>
            <person name="Mascher T."/>
            <person name="Medema M.H."/>
            <person name="Devos D.P."/>
            <person name="Kaster A.-K."/>
            <person name="Ovreas L."/>
            <person name="Rohde M."/>
            <person name="Galperin M.Y."/>
            <person name="Jogler C."/>
        </authorList>
    </citation>
    <scope>NUCLEOTIDE SEQUENCE [LARGE SCALE GENOMIC DNA]</scope>
    <source>
        <strain evidence="2 3">Pla144</strain>
    </source>
</reference>
<evidence type="ECO:0000313" key="3">
    <source>
        <dbReference type="Proteomes" id="UP000318437"/>
    </source>
</evidence>
<gene>
    <name evidence="2" type="ORF">Pla144_01600</name>
</gene>
<evidence type="ECO:0000259" key="1">
    <source>
        <dbReference type="Pfam" id="PF07607"/>
    </source>
</evidence>
<dbReference type="Pfam" id="PF07607">
    <property type="entry name" value="DUF1570"/>
    <property type="match status" value="1"/>
</dbReference>
<accession>A0A5C6CXP9</accession>
<evidence type="ECO:0000313" key="2">
    <source>
        <dbReference type="EMBL" id="TWU29382.1"/>
    </source>
</evidence>
<sequence length="454" mass="51078">MAPVAANNLVSAGKSREAMPRLVRQITQLFPQSGVTIEKSHPWPQGHALRLGKGNSFYDLSTSFPMIEIFMQLSRPITSAAILLGLVFGQHLTLAVETVQLNQQEGSQKLVGQVVVEDSQGSLLLETDEGAFHTIMSNMIRSRQSDSQPLERLDKDGLTERLLAEMGPGFQVYQSKHYVVVYNTTLKYAQWCSSLLERLQRGFLAYWKKQGCDVKEPEHPLAVVVLGDKASYVRYAKEELGAAAGSAIGFYSLKTNRITMYDLTGMQALRRENTKRGSSHDISAMLSEPEAAPLVATIVHEATHQIAFNCGMQKRFGSNPVWLGEGLAMFHETPDLGSNRSWSGIGKVNYDRWDRYRNNANADRVAPLRALIVNDDRFRNPRTAVDAYAEAWAWNYFLITWHTDEYVAYLKTLAAKPVLTIDDKQTRLADFAKHFGTDFAALEDEFYRRMSRID</sequence>
<organism evidence="2 3">
    <name type="scientific">Bythopirellula polymerisocia</name>
    <dbReference type="NCBI Taxonomy" id="2528003"/>
    <lineage>
        <taxon>Bacteria</taxon>
        <taxon>Pseudomonadati</taxon>
        <taxon>Planctomycetota</taxon>
        <taxon>Planctomycetia</taxon>
        <taxon>Pirellulales</taxon>
        <taxon>Lacipirellulaceae</taxon>
        <taxon>Bythopirellula</taxon>
    </lineage>
</organism>
<dbReference type="InterPro" id="IPR011464">
    <property type="entry name" value="DUF1570"/>
</dbReference>
<feature type="domain" description="DUF1570" evidence="1">
    <location>
        <begin position="295"/>
        <end position="417"/>
    </location>
</feature>
<dbReference type="EMBL" id="SJPS01000001">
    <property type="protein sequence ID" value="TWU29382.1"/>
    <property type="molecule type" value="Genomic_DNA"/>
</dbReference>
<name>A0A5C6CXP9_9BACT</name>
<comment type="caution">
    <text evidence="2">The sequence shown here is derived from an EMBL/GenBank/DDBJ whole genome shotgun (WGS) entry which is preliminary data.</text>
</comment>
<keyword evidence="3" id="KW-1185">Reference proteome</keyword>
<proteinExistence type="predicted"/>
<dbReference type="AlphaFoldDB" id="A0A5C6CXP9"/>
<protein>
    <recommendedName>
        <fullName evidence="1">DUF1570 domain-containing protein</fullName>
    </recommendedName>
</protein>